<keyword evidence="1" id="KW-0677">Repeat</keyword>
<evidence type="ECO:0000256" key="3">
    <source>
        <dbReference type="SAM" id="SignalP"/>
    </source>
</evidence>
<dbReference type="Proteomes" id="UP000017973">
    <property type="component" value="Unassembled WGS sequence"/>
</dbReference>
<dbReference type="PATRIC" id="fig|1408254.3.peg.1536"/>
<protein>
    <recommendedName>
        <fullName evidence="4">Teneurin-like YD-shell domain-containing protein</fullName>
    </recommendedName>
</protein>
<feature type="signal peptide" evidence="3">
    <location>
        <begin position="1"/>
        <end position="27"/>
    </location>
</feature>
<dbReference type="PANTHER" id="PTHR32305:SF15">
    <property type="entry name" value="PROTEIN RHSA-RELATED"/>
    <property type="match status" value="1"/>
</dbReference>
<gene>
    <name evidence="5" type="ORF">T458_07740</name>
</gene>
<dbReference type="NCBIfam" id="TIGR03696">
    <property type="entry name" value="Rhs_assc_core"/>
    <property type="match status" value="1"/>
</dbReference>
<proteinExistence type="predicted"/>
<evidence type="ECO:0000313" key="6">
    <source>
        <dbReference type="Proteomes" id="UP000017973"/>
    </source>
</evidence>
<feature type="chain" id="PRO_5004749888" description="Teneurin-like YD-shell domain-containing protein" evidence="3">
    <location>
        <begin position="28"/>
        <end position="1812"/>
    </location>
</feature>
<evidence type="ECO:0000259" key="4">
    <source>
        <dbReference type="Pfam" id="PF25023"/>
    </source>
</evidence>
<evidence type="ECO:0000256" key="2">
    <source>
        <dbReference type="SAM" id="MobiDB-lite"/>
    </source>
</evidence>
<dbReference type="Pfam" id="PF05593">
    <property type="entry name" value="RHS_repeat"/>
    <property type="match status" value="1"/>
</dbReference>
<dbReference type="HOGENOM" id="CLU_238837_0_0_9"/>
<reference evidence="5 6" key="1">
    <citation type="journal article" date="2014" name="Genome Announc.">
        <title>Draft Genome Sequence of Brevibacillus panacihumi Strain W25, a Halotolerant Hydrocarbon-Degrading Bacterium.</title>
        <authorList>
            <person name="Wang X."/>
            <person name="Jin D."/>
            <person name="Zhou L."/>
            <person name="Wu L."/>
            <person name="An W."/>
            <person name="Chen Y."/>
            <person name="Zhao L."/>
        </authorList>
    </citation>
    <scope>NUCLEOTIDE SEQUENCE [LARGE SCALE GENOMIC DNA]</scope>
    <source>
        <strain evidence="5 6">W25</strain>
    </source>
</reference>
<dbReference type="EMBL" id="AYJU01000003">
    <property type="protein sequence ID" value="EST55723.1"/>
    <property type="molecule type" value="Genomic_DNA"/>
</dbReference>
<evidence type="ECO:0000313" key="5">
    <source>
        <dbReference type="EMBL" id="EST55723.1"/>
    </source>
</evidence>
<name>V6MJV2_9BACL</name>
<accession>V6MJV2</accession>
<feature type="domain" description="Teneurin-like YD-shell" evidence="4">
    <location>
        <begin position="1375"/>
        <end position="1612"/>
    </location>
</feature>
<evidence type="ECO:0000256" key="1">
    <source>
        <dbReference type="ARBA" id="ARBA00022737"/>
    </source>
</evidence>
<dbReference type="STRING" id="1408254.T458_07740"/>
<dbReference type="InterPro" id="IPR056823">
    <property type="entry name" value="TEN-like_YD-shell"/>
</dbReference>
<dbReference type="Gene3D" id="2.180.10.10">
    <property type="entry name" value="RHS repeat-associated core"/>
    <property type="match status" value="1"/>
</dbReference>
<feature type="compositionally biased region" description="Polar residues" evidence="2">
    <location>
        <begin position="1737"/>
        <end position="1755"/>
    </location>
</feature>
<keyword evidence="6" id="KW-1185">Reference proteome</keyword>
<comment type="caution">
    <text evidence="5">The sequence shown here is derived from an EMBL/GenBank/DDBJ whole genome shotgun (WGS) entry which is preliminary data.</text>
</comment>
<dbReference type="InterPro" id="IPR031325">
    <property type="entry name" value="RHS_repeat"/>
</dbReference>
<feature type="region of interest" description="Disordered" evidence="2">
    <location>
        <begin position="1782"/>
        <end position="1812"/>
    </location>
</feature>
<organism evidence="5 6">
    <name type="scientific">Brevibacillus panacihumi W25</name>
    <dbReference type="NCBI Taxonomy" id="1408254"/>
    <lineage>
        <taxon>Bacteria</taxon>
        <taxon>Bacillati</taxon>
        <taxon>Bacillota</taxon>
        <taxon>Bacilli</taxon>
        <taxon>Bacillales</taxon>
        <taxon>Paenibacillaceae</taxon>
        <taxon>Brevibacillus</taxon>
    </lineage>
</organism>
<sequence>MISSKWIKKTLSMLLISSLLLPNIANAETKSTTQVSRAASVQGDDTKNWITAYKDSLEMAKMQPEIGPEDIPTFSKEEVLKWEWDSFQGKEVWNMYNSFDRKALQIVAYFYPSFDRFLSHSEQVEKYEWTDEKVLQAIQNLPGAEYDQLEKFVPSIADFYRKGLERSNTQSKIPLLKQPSSSLTSTLPDAMYDQKGLLYNYARANTDNPVDELYRAANVKEIDLHLDGKHGMDLSIERRYSSLDSMLSKIYYSSSGSNKTTSFSGYEDEYHMPNGWKLNLPRFEEVDKGNVGCSYRDGFSEYACSYRSEGTRYVFTLDDGTVLESSSKTGTWVNTPYDGASMSGYGEGTMENGKKDIVSLYVNGYTYAFQIENNGGDGVEDTHIVTKTNAYGDKIIYRIPEDNRSDIEITDSVGRVVVLDKNARDEVEHIYVYENSSKTKLLKHVQYAWNTAPNTDRILEHDVNGGGSKIIAEYNYHDPGLYGQAEFNLKPNYYFPAAANKEISLDYNEMESTVYTNEDITKRGTVSYKLLKQVTYPVEGLSMTYTYSPYKPQEPDFLKRGVVRLYHDDEKLTYTSYHPVTSVNFRFAKTLHPDAPTAQTYSFTKYYPKGNQEIWKSNKDKSVRLQNQSGRNGAKIVTQTIEAGLPNQEKTFIVNADKNYLLQSVKTYLGGGSEQETIQGRLSFSEKGRNYDYVPISYTSYLYNGRETKPKYKFSFLGRPASMTEDQDVYQFLLEPDSSRMPKVFSRLSKYAQMIEYRYNRYGDTIEEIDPKGNIKRMQYLPVTGTYLRLPSEVEIIASGNPNHFHKEIYTYNNEKLLASETIVDSYPDGTSTKVDQVDRAYAYQNRMLSSMTETSKGADSKKITQTIDWYDDLGLYPAAVSLQVETEPGIQSTLFHYFDYDGLGRLAARAYPDESYVTYQYDMLGRRTSEQFTNQDQTRVVSYAYDDIARKVTVTLPDGSKTFTHFTPFGDVEYKGQVGTDGTIRPLLYNTYSLDGKHLTSSAPYAIQERATTYLYNQDGTVWKKIDPIGTTVYLSANSVRDGNQYVPSQTRLTLHPNGLQNIQYFNRNGQLEKDISRTGEQDQSITTTYDRNAFDQVILKTVMDQTGEQRAWKYRYTTSGNLVYLLDPENNSYQYGYDAYGNLATVAENNRLTIKNHYNAMSWKISEQDVPSGATESYRYFPNGKPATFTDKAGNIHEYAYTPFYDLSSLTTKDATGVIRNKETTEYIPNTSLVKKETNSNGPNLDPTSKTYREVQYTYDPFQRLNSLITFGREYGIGYQDRDDQIDQLGYPDGTVISYHYDPAERLQEVSSDLTGTIRYDYHNDSTGESYSVQYPNGRSMVKKMDSFGQVANLTQSIKEEPVWTESNQYAFGNVTQILRNGTAYQYAYDKVDRLTDEVFPDNSKRYSYDQRGNRAAMDGKVANTNGTTTYTFDERNRLRSITNEGTGNAESYTYFGDGLRATKAAKGSQTNYVYLNGKVIEELDESGNAKARNVWGNELLFRKDYVTKQNGYYGYNSHGDVVSISNEEGNDVNLYEYDAWGNIVTKTEGMANPFKYSGEIYDEASGFYYLRARYYDPSIGRFISEDTYKGQVDNPLSLNRYTYVHNNPVNNIDPTGNWCESADGRWSHAGSCNSSSSSWSPDYEHIDSREKYDGRPYGDRFTKDDLSSYDKYILWMRGDNEVYLNSSRETQLQLRQWNLQEYMADQIARGYPDFLAGLNLDPDALTNYPKLTDHSVTTGRNLPTSSRPNSSMDLMDEDGNLKTRRYFGSDGRALRDVDFTDHGNPKMHPKVPHEHDWDWTKKPPRGRWR</sequence>
<keyword evidence="3" id="KW-0732">Signal</keyword>
<dbReference type="Pfam" id="PF25023">
    <property type="entry name" value="TEN_YD-shell"/>
    <property type="match status" value="1"/>
</dbReference>
<dbReference type="PANTHER" id="PTHR32305">
    <property type="match status" value="1"/>
</dbReference>
<dbReference type="InterPro" id="IPR050708">
    <property type="entry name" value="T6SS_VgrG/RHS"/>
</dbReference>
<feature type="compositionally biased region" description="Basic and acidic residues" evidence="2">
    <location>
        <begin position="1794"/>
        <end position="1804"/>
    </location>
</feature>
<dbReference type="eggNOG" id="COG3209">
    <property type="taxonomic scope" value="Bacteria"/>
</dbReference>
<dbReference type="InterPro" id="IPR022385">
    <property type="entry name" value="Rhs_assc_core"/>
</dbReference>
<feature type="region of interest" description="Disordered" evidence="2">
    <location>
        <begin position="1734"/>
        <end position="1760"/>
    </location>
</feature>